<evidence type="ECO:0000313" key="1">
    <source>
        <dbReference type="EMBL" id="PNX91109.1"/>
    </source>
</evidence>
<organism evidence="1 2">
    <name type="scientific">Trifolium pratense</name>
    <name type="common">Red clover</name>
    <dbReference type="NCBI Taxonomy" id="57577"/>
    <lineage>
        <taxon>Eukaryota</taxon>
        <taxon>Viridiplantae</taxon>
        <taxon>Streptophyta</taxon>
        <taxon>Embryophyta</taxon>
        <taxon>Tracheophyta</taxon>
        <taxon>Spermatophyta</taxon>
        <taxon>Magnoliopsida</taxon>
        <taxon>eudicotyledons</taxon>
        <taxon>Gunneridae</taxon>
        <taxon>Pentapetalae</taxon>
        <taxon>rosids</taxon>
        <taxon>fabids</taxon>
        <taxon>Fabales</taxon>
        <taxon>Fabaceae</taxon>
        <taxon>Papilionoideae</taxon>
        <taxon>50 kb inversion clade</taxon>
        <taxon>NPAAA clade</taxon>
        <taxon>Hologalegina</taxon>
        <taxon>IRL clade</taxon>
        <taxon>Trifolieae</taxon>
        <taxon>Trifolium</taxon>
    </lineage>
</organism>
<protein>
    <submittedName>
        <fullName evidence="1">Uncharacterized protein</fullName>
    </submittedName>
</protein>
<reference evidence="1 2" key="1">
    <citation type="journal article" date="2014" name="Am. J. Bot.">
        <title>Genome assembly and annotation for red clover (Trifolium pratense; Fabaceae).</title>
        <authorList>
            <person name="Istvanek J."/>
            <person name="Jaros M."/>
            <person name="Krenek A."/>
            <person name="Repkova J."/>
        </authorList>
    </citation>
    <scope>NUCLEOTIDE SEQUENCE [LARGE SCALE GENOMIC DNA]</scope>
    <source>
        <strain evidence="2">cv. Tatra</strain>
        <tissue evidence="1">Young leaves</tissue>
    </source>
</reference>
<comment type="caution">
    <text evidence="1">The sequence shown here is derived from an EMBL/GenBank/DDBJ whole genome shotgun (WGS) entry which is preliminary data.</text>
</comment>
<evidence type="ECO:0000313" key="2">
    <source>
        <dbReference type="Proteomes" id="UP000236291"/>
    </source>
</evidence>
<dbReference type="EMBL" id="ASHM01065046">
    <property type="protein sequence ID" value="PNX91109.1"/>
    <property type="molecule type" value="Genomic_DNA"/>
</dbReference>
<sequence length="27" mass="3211">RKMIERGKCHVPLLMLKWKILPPKHGT</sequence>
<reference evidence="1 2" key="2">
    <citation type="journal article" date="2017" name="Front. Plant Sci.">
        <title>Gene Classification and Mining of Molecular Markers Useful in Red Clover (Trifolium pratense) Breeding.</title>
        <authorList>
            <person name="Istvanek J."/>
            <person name="Dluhosova J."/>
            <person name="Dluhos P."/>
            <person name="Patkova L."/>
            <person name="Nedelnik J."/>
            <person name="Repkova J."/>
        </authorList>
    </citation>
    <scope>NUCLEOTIDE SEQUENCE [LARGE SCALE GENOMIC DNA]</scope>
    <source>
        <strain evidence="2">cv. Tatra</strain>
        <tissue evidence="1">Young leaves</tissue>
    </source>
</reference>
<feature type="non-terminal residue" evidence="1">
    <location>
        <position position="1"/>
    </location>
</feature>
<dbReference type="AlphaFoldDB" id="A0A2K3MK94"/>
<proteinExistence type="predicted"/>
<dbReference type="Proteomes" id="UP000236291">
    <property type="component" value="Unassembled WGS sequence"/>
</dbReference>
<accession>A0A2K3MK94</accession>
<gene>
    <name evidence="1" type="ORF">L195_g047238</name>
</gene>
<name>A0A2K3MK94_TRIPR</name>